<reference evidence="2 3" key="1">
    <citation type="journal article" date="2021" name="BMC Genomics">
        <title>Datura genome reveals duplications of psychoactive alkaloid biosynthetic genes and high mutation rate following tissue culture.</title>
        <authorList>
            <person name="Rajewski A."/>
            <person name="Carter-House D."/>
            <person name="Stajich J."/>
            <person name="Litt A."/>
        </authorList>
    </citation>
    <scope>NUCLEOTIDE SEQUENCE [LARGE SCALE GENOMIC DNA]</scope>
    <source>
        <strain evidence="2">AR-01</strain>
    </source>
</reference>
<sequence>MLSEATQLARDLTRSESGQSGTKHTICPCRRRKGLVLSDLKSHSRSKNGPRKSPTTDADQIHEIDGERSTVACDKVRLLSFVKKELDLVGERELEKSLEITM</sequence>
<dbReference type="EMBL" id="JACEIK010001135">
    <property type="protein sequence ID" value="MCD7466378.1"/>
    <property type="molecule type" value="Genomic_DNA"/>
</dbReference>
<feature type="region of interest" description="Disordered" evidence="1">
    <location>
        <begin position="1"/>
        <end position="64"/>
    </location>
</feature>
<comment type="caution">
    <text evidence="2">The sequence shown here is derived from an EMBL/GenBank/DDBJ whole genome shotgun (WGS) entry which is preliminary data.</text>
</comment>
<name>A0ABS8T5H6_DATST</name>
<evidence type="ECO:0000313" key="3">
    <source>
        <dbReference type="Proteomes" id="UP000823775"/>
    </source>
</evidence>
<evidence type="ECO:0000313" key="2">
    <source>
        <dbReference type="EMBL" id="MCD7466378.1"/>
    </source>
</evidence>
<keyword evidence="3" id="KW-1185">Reference proteome</keyword>
<proteinExistence type="predicted"/>
<dbReference type="Proteomes" id="UP000823775">
    <property type="component" value="Unassembled WGS sequence"/>
</dbReference>
<protein>
    <submittedName>
        <fullName evidence="2">Uncharacterized protein</fullName>
    </submittedName>
</protein>
<gene>
    <name evidence="2" type="ORF">HAX54_003006</name>
</gene>
<evidence type="ECO:0000256" key="1">
    <source>
        <dbReference type="SAM" id="MobiDB-lite"/>
    </source>
</evidence>
<organism evidence="2 3">
    <name type="scientific">Datura stramonium</name>
    <name type="common">Jimsonweed</name>
    <name type="synonym">Common thornapple</name>
    <dbReference type="NCBI Taxonomy" id="4076"/>
    <lineage>
        <taxon>Eukaryota</taxon>
        <taxon>Viridiplantae</taxon>
        <taxon>Streptophyta</taxon>
        <taxon>Embryophyta</taxon>
        <taxon>Tracheophyta</taxon>
        <taxon>Spermatophyta</taxon>
        <taxon>Magnoliopsida</taxon>
        <taxon>eudicotyledons</taxon>
        <taxon>Gunneridae</taxon>
        <taxon>Pentapetalae</taxon>
        <taxon>asterids</taxon>
        <taxon>lamiids</taxon>
        <taxon>Solanales</taxon>
        <taxon>Solanaceae</taxon>
        <taxon>Solanoideae</taxon>
        <taxon>Datureae</taxon>
        <taxon>Datura</taxon>
    </lineage>
</organism>
<accession>A0ABS8T5H6</accession>